<gene>
    <name evidence="1" type="ORF">GDO81_024772</name>
</gene>
<dbReference type="AlphaFoldDB" id="A0AAV6YIJ0"/>
<dbReference type="EMBL" id="WNYA01031832">
    <property type="protein sequence ID" value="KAG8537289.1"/>
    <property type="molecule type" value="Genomic_DNA"/>
</dbReference>
<dbReference type="Proteomes" id="UP000824782">
    <property type="component" value="Unassembled WGS sequence"/>
</dbReference>
<evidence type="ECO:0000313" key="2">
    <source>
        <dbReference type="Proteomes" id="UP000824782"/>
    </source>
</evidence>
<evidence type="ECO:0000313" key="1">
    <source>
        <dbReference type="EMBL" id="KAG8537289.1"/>
    </source>
</evidence>
<proteinExistence type="predicted"/>
<evidence type="ECO:0008006" key="3">
    <source>
        <dbReference type="Google" id="ProtNLM"/>
    </source>
</evidence>
<comment type="caution">
    <text evidence="1">The sequence shown here is derived from an EMBL/GenBank/DDBJ whole genome shotgun (WGS) entry which is preliminary data.</text>
</comment>
<sequence length="96" mass="10019">MTMSVNLVGACCSVIILYSHNGGVAVSLISMVCAAHPDGGCDPAWSACTSCSKGDLLFKAIKDFTLDASSEVYPLQYWSAAISCIRPCCLPPLSAL</sequence>
<name>A0AAV6YIJ0_ENGPU</name>
<keyword evidence="2" id="KW-1185">Reference proteome</keyword>
<accession>A0AAV6YIJ0</accession>
<reference evidence="1" key="1">
    <citation type="thesis" date="2020" institute="ProQuest LLC" country="789 East Eisenhower Parkway, Ann Arbor, MI, USA">
        <title>Comparative Genomics and Chromosome Evolution.</title>
        <authorList>
            <person name="Mudd A.B."/>
        </authorList>
    </citation>
    <scope>NUCLEOTIDE SEQUENCE</scope>
    <source>
        <strain evidence="1">237g6f4</strain>
        <tissue evidence="1">Blood</tissue>
    </source>
</reference>
<protein>
    <recommendedName>
        <fullName evidence="3">Secreted protein</fullName>
    </recommendedName>
</protein>
<organism evidence="1 2">
    <name type="scientific">Engystomops pustulosus</name>
    <name type="common">Tungara frog</name>
    <name type="synonym">Physalaemus pustulosus</name>
    <dbReference type="NCBI Taxonomy" id="76066"/>
    <lineage>
        <taxon>Eukaryota</taxon>
        <taxon>Metazoa</taxon>
        <taxon>Chordata</taxon>
        <taxon>Craniata</taxon>
        <taxon>Vertebrata</taxon>
        <taxon>Euteleostomi</taxon>
        <taxon>Amphibia</taxon>
        <taxon>Batrachia</taxon>
        <taxon>Anura</taxon>
        <taxon>Neobatrachia</taxon>
        <taxon>Hyloidea</taxon>
        <taxon>Leptodactylidae</taxon>
        <taxon>Leiuperinae</taxon>
        <taxon>Engystomops</taxon>
    </lineage>
</organism>